<keyword evidence="2" id="KW-0732">Signal</keyword>
<dbReference type="PROSITE" id="PS51257">
    <property type="entry name" value="PROKAR_LIPOPROTEIN"/>
    <property type="match status" value="1"/>
</dbReference>
<reference evidence="6 7" key="1">
    <citation type="submission" date="2020-08" db="EMBL/GenBank/DDBJ databases">
        <title>Functional genomics of gut bacteria from endangered species of beetles.</title>
        <authorList>
            <person name="Carlos-Shanley C."/>
        </authorList>
    </citation>
    <scope>NUCLEOTIDE SEQUENCE [LARGE SCALE GENOMIC DNA]</scope>
    <source>
        <strain evidence="6 7">S00070</strain>
    </source>
</reference>
<keyword evidence="4" id="KW-0326">Glycosidase</keyword>
<dbReference type="SUPFAM" id="SSF51445">
    <property type="entry name" value="(Trans)glycosidases"/>
    <property type="match status" value="1"/>
</dbReference>
<dbReference type="AlphaFoldDB" id="A0A841EJT2"/>
<dbReference type="InterPro" id="IPR013780">
    <property type="entry name" value="Glyco_hydro_b"/>
</dbReference>
<proteinExistence type="inferred from homology"/>
<dbReference type="InterPro" id="IPR017853">
    <property type="entry name" value="GH"/>
</dbReference>
<evidence type="ECO:0000256" key="2">
    <source>
        <dbReference type="ARBA" id="ARBA00022729"/>
    </source>
</evidence>
<evidence type="ECO:0000256" key="1">
    <source>
        <dbReference type="ARBA" id="ARBA00005382"/>
    </source>
</evidence>
<dbReference type="GO" id="GO:0006665">
    <property type="term" value="P:sphingolipid metabolic process"/>
    <property type="evidence" value="ECO:0007669"/>
    <property type="project" value="InterPro"/>
</dbReference>
<keyword evidence="3 4" id="KW-0378">Hydrolase</keyword>
<dbReference type="Proteomes" id="UP000524404">
    <property type="component" value="Unassembled WGS sequence"/>
</dbReference>
<gene>
    <name evidence="6" type="ORF">HNP25_002103</name>
</gene>
<dbReference type="InterPro" id="IPR033453">
    <property type="entry name" value="Glyco_hydro_30_TIM-barrel"/>
</dbReference>
<evidence type="ECO:0000256" key="3">
    <source>
        <dbReference type="ARBA" id="ARBA00022801"/>
    </source>
</evidence>
<protein>
    <submittedName>
        <fullName evidence="6">O-glycosyl hydrolase</fullName>
    </submittedName>
</protein>
<dbReference type="InterPro" id="IPR001139">
    <property type="entry name" value="Glyco_hydro_30"/>
</dbReference>
<dbReference type="Gene3D" id="3.20.20.80">
    <property type="entry name" value="Glycosidases"/>
    <property type="match status" value="1"/>
</dbReference>
<evidence type="ECO:0000256" key="4">
    <source>
        <dbReference type="RuleBase" id="RU361188"/>
    </source>
</evidence>
<feature type="domain" description="Glycosyl hydrolase family 30 TIM-barrel" evidence="5">
    <location>
        <begin position="83"/>
        <end position="297"/>
    </location>
</feature>
<keyword evidence="7" id="KW-1185">Reference proteome</keyword>
<dbReference type="Pfam" id="PF02055">
    <property type="entry name" value="Glyco_hydro_30"/>
    <property type="match status" value="1"/>
</dbReference>
<dbReference type="EMBL" id="JACHKT010000013">
    <property type="protein sequence ID" value="MBB6003445.1"/>
    <property type="molecule type" value="Genomic_DNA"/>
</dbReference>
<evidence type="ECO:0000313" key="6">
    <source>
        <dbReference type="EMBL" id="MBB6003445.1"/>
    </source>
</evidence>
<accession>A0A841EJT2</accession>
<organism evidence="6 7">
    <name type="scientific">Arcicella rosea</name>
    <dbReference type="NCBI Taxonomy" id="502909"/>
    <lineage>
        <taxon>Bacteria</taxon>
        <taxon>Pseudomonadati</taxon>
        <taxon>Bacteroidota</taxon>
        <taxon>Cytophagia</taxon>
        <taxon>Cytophagales</taxon>
        <taxon>Flectobacillaceae</taxon>
        <taxon>Arcicella</taxon>
    </lineage>
</organism>
<dbReference type="GO" id="GO:0016020">
    <property type="term" value="C:membrane"/>
    <property type="evidence" value="ECO:0007669"/>
    <property type="project" value="GOC"/>
</dbReference>
<comment type="caution">
    <text evidence="6">The sequence shown here is derived from an EMBL/GenBank/DDBJ whole genome shotgun (WGS) entry which is preliminary data.</text>
</comment>
<sequence length="433" mass="48345">MKRISKNTILLAICIAFSFSCKKSEEETKPVVVKTNPFKVTITSLTTYQTIAGFGGANRMWGTQSLKPSEASKAFGLNDNQLGLSIFRVRISSNKSEWPIIIEAVKEANKYGVKVLACPWSPPASLKSNKSDIQGHLLPENYKAFKDYINEFIAYMAQNGAKIDVVSIQNEPDWKPNYESCDYTADDFINFLKAPGQIIGAKLAAPESLNFNQNLTNAILLNDEASSKIDIVAGHIYGGGLAKFPLAEQKKKEIWMTEYLLNLNTGNAGAAEWKTYSETAKWAESITMLKTVHDAMTNNWNAYIWWYLQRYYSFIGDGEQNTTNGEVLKRGYAFSHFSKYIRPDFVRIGVDVPANNYLKITAYKKESQTVVVIINPEAFSIKSVQLNGLTPNTAIAYTTNETSTLNKKNLEVINKTVELDIPPSSVTTIILNN</sequence>
<dbReference type="PANTHER" id="PTHR11069:SF38">
    <property type="entry name" value="GLUCURONOXYLANASE XYNC"/>
    <property type="match status" value="1"/>
</dbReference>
<comment type="similarity">
    <text evidence="1 4">Belongs to the glycosyl hydrolase 30 family.</text>
</comment>
<evidence type="ECO:0000259" key="5">
    <source>
        <dbReference type="Pfam" id="PF02055"/>
    </source>
</evidence>
<name>A0A841EJT2_9BACT</name>
<dbReference type="RefSeq" id="WP_184133928.1">
    <property type="nucleotide sequence ID" value="NZ_JACHKT010000013.1"/>
</dbReference>
<dbReference type="Gene3D" id="2.60.40.1180">
    <property type="entry name" value="Golgi alpha-mannosidase II"/>
    <property type="match status" value="1"/>
</dbReference>
<dbReference type="GO" id="GO:0004348">
    <property type="term" value="F:glucosylceramidase activity"/>
    <property type="evidence" value="ECO:0007669"/>
    <property type="project" value="InterPro"/>
</dbReference>
<evidence type="ECO:0000313" key="7">
    <source>
        <dbReference type="Proteomes" id="UP000524404"/>
    </source>
</evidence>
<dbReference type="PANTHER" id="PTHR11069">
    <property type="entry name" value="GLUCOSYLCERAMIDASE"/>
    <property type="match status" value="1"/>
</dbReference>